<dbReference type="Proteomes" id="UP001331761">
    <property type="component" value="Unassembled WGS sequence"/>
</dbReference>
<accession>A0AAN8IPK2</accession>
<feature type="compositionally biased region" description="Polar residues" evidence="1">
    <location>
        <begin position="48"/>
        <end position="62"/>
    </location>
</feature>
<name>A0AAN8IPK2_TRICO</name>
<comment type="caution">
    <text evidence="2">The sequence shown here is derived from an EMBL/GenBank/DDBJ whole genome shotgun (WGS) entry which is preliminary data.</text>
</comment>
<reference evidence="2 3" key="1">
    <citation type="submission" date="2019-10" db="EMBL/GenBank/DDBJ databases">
        <title>Assembly and Annotation for the nematode Trichostrongylus colubriformis.</title>
        <authorList>
            <person name="Martin J."/>
        </authorList>
    </citation>
    <scope>NUCLEOTIDE SEQUENCE [LARGE SCALE GENOMIC DNA]</scope>
    <source>
        <strain evidence="2">G859</strain>
        <tissue evidence="2">Whole worm</tissue>
    </source>
</reference>
<evidence type="ECO:0000313" key="2">
    <source>
        <dbReference type="EMBL" id="KAK5982109.1"/>
    </source>
</evidence>
<dbReference type="EMBL" id="WIXE01005545">
    <property type="protein sequence ID" value="KAK5982109.1"/>
    <property type="molecule type" value="Genomic_DNA"/>
</dbReference>
<sequence length="62" mass="6748">FYRVFSPAVLLGTSAFVSEPRISFTSSWKVPLSSEQPLKYRPTDDCGVSTNSAPEANSASTY</sequence>
<keyword evidence="3" id="KW-1185">Reference proteome</keyword>
<evidence type="ECO:0000256" key="1">
    <source>
        <dbReference type="SAM" id="MobiDB-lite"/>
    </source>
</evidence>
<feature type="non-terminal residue" evidence="2">
    <location>
        <position position="1"/>
    </location>
</feature>
<evidence type="ECO:0000313" key="3">
    <source>
        <dbReference type="Proteomes" id="UP001331761"/>
    </source>
</evidence>
<dbReference type="AlphaFoldDB" id="A0AAN8IPK2"/>
<feature type="region of interest" description="Disordered" evidence="1">
    <location>
        <begin position="41"/>
        <end position="62"/>
    </location>
</feature>
<gene>
    <name evidence="2" type="ORF">GCK32_011527</name>
</gene>
<protein>
    <submittedName>
        <fullName evidence="2">Uncharacterized protein</fullName>
    </submittedName>
</protein>
<proteinExistence type="predicted"/>
<organism evidence="2 3">
    <name type="scientific">Trichostrongylus colubriformis</name>
    <name type="common">Black scour worm</name>
    <dbReference type="NCBI Taxonomy" id="6319"/>
    <lineage>
        <taxon>Eukaryota</taxon>
        <taxon>Metazoa</taxon>
        <taxon>Ecdysozoa</taxon>
        <taxon>Nematoda</taxon>
        <taxon>Chromadorea</taxon>
        <taxon>Rhabditida</taxon>
        <taxon>Rhabditina</taxon>
        <taxon>Rhabditomorpha</taxon>
        <taxon>Strongyloidea</taxon>
        <taxon>Trichostrongylidae</taxon>
        <taxon>Trichostrongylus</taxon>
    </lineage>
</organism>